<feature type="domain" description="Integrase catalytic" evidence="7">
    <location>
        <begin position="147"/>
        <end position="310"/>
    </location>
</feature>
<dbReference type="RefSeq" id="WP_209629204.1">
    <property type="nucleotide sequence ID" value="NZ_PRDG01000012.1"/>
</dbReference>
<evidence type="ECO:0000259" key="6">
    <source>
        <dbReference type="PROSITE" id="PS50943"/>
    </source>
</evidence>
<dbReference type="InterPro" id="IPR036397">
    <property type="entry name" value="RNaseH_sf"/>
</dbReference>
<evidence type="ECO:0000259" key="7">
    <source>
        <dbReference type="PROSITE" id="PS50994"/>
    </source>
</evidence>
<dbReference type="SUPFAM" id="SSF46689">
    <property type="entry name" value="Homeodomain-like"/>
    <property type="match status" value="1"/>
</dbReference>
<gene>
    <name evidence="8" type="ORF">C4K46_10505</name>
</gene>
<dbReference type="InterPro" id="IPR012337">
    <property type="entry name" value="RNaseH-like_sf"/>
</dbReference>
<dbReference type="InterPro" id="IPR025246">
    <property type="entry name" value="IS30-like_HTH"/>
</dbReference>
<evidence type="ECO:0000256" key="3">
    <source>
        <dbReference type="ARBA" id="ARBA00022578"/>
    </source>
</evidence>
<dbReference type="PANTHER" id="PTHR10948">
    <property type="entry name" value="TRANSPOSASE"/>
    <property type="match status" value="1"/>
</dbReference>
<dbReference type="CDD" id="cd00093">
    <property type="entry name" value="HTH_XRE"/>
    <property type="match status" value="1"/>
</dbReference>
<dbReference type="InterPro" id="IPR051917">
    <property type="entry name" value="Transposase-Integrase"/>
</dbReference>
<comment type="function">
    <text evidence="1">Required for the transposition of the insertion element.</text>
</comment>
<keyword evidence="5" id="KW-0233">DNA recombination</keyword>
<dbReference type="PANTHER" id="PTHR10948:SF23">
    <property type="entry name" value="TRANSPOSASE INSI FOR INSERTION SEQUENCE ELEMENT IS30A-RELATED"/>
    <property type="match status" value="1"/>
</dbReference>
<keyword evidence="9" id="KW-1185">Reference proteome</keyword>
<dbReference type="PROSITE" id="PS01043">
    <property type="entry name" value="TRANSPOSASE_IS30"/>
    <property type="match status" value="1"/>
</dbReference>
<dbReference type="InterPro" id="IPR001584">
    <property type="entry name" value="Integrase_cat-core"/>
</dbReference>
<evidence type="ECO:0000256" key="2">
    <source>
        <dbReference type="ARBA" id="ARBA00006363"/>
    </source>
</evidence>
<accession>A0ABS5B678</accession>
<dbReference type="SUPFAM" id="SSF53098">
    <property type="entry name" value="Ribonuclease H-like"/>
    <property type="match status" value="1"/>
</dbReference>
<evidence type="ECO:0000313" key="9">
    <source>
        <dbReference type="Proteomes" id="UP001519296"/>
    </source>
</evidence>
<keyword evidence="3" id="KW-0815">Transposition</keyword>
<dbReference type="Gene3D" id="3.30.420.10">
    <property type="entry name" value="Ribonuclease H-like superfamily/Ribonuclease H"/>
    <property type="match status" value="1"/>
</dbReference>
<name>A0ABS5B678_9STRE</name>
<evidence type="ECO:0000256" key="5">
    <source>
        <dbReference type="ARBA" id="ARBA00023172"/>
    </source>
</evidence>
<keyword evidence="4" id="KW-0238">DNA-binding</keyword>
<protein>
    <submittedName>
        <fullName evidence="8">IS30 family transposase</fullName>
    </submittedName>
</protein>
<feature type="domain" description="HTH cro/C1-type" evidence="6">
    <location>
        <begin position="19"/>
        <end position="40"/>
    </location>
</feature>
<dbReference type="Gene3D" id="1.10.10.60">
    <property type="entry name" value="Homeodomain-like"/>
    <property type="match status" value="1"/>
</dbReference>
<organism evidence="8 9">
    <name type="scientific">Streptococcus oricebi</name>
    <dbReference type="NCBI Taxonomy" id="1547447"/>
    <lineage>
        <taxon>Bacteria</taxon>
        <taxon>Bacillati</taxon>
        <taxon>Bacillota</taxon>
        <taxon>Bacilli</taxon>
        <taxon>Lactobacillales</taxon>
        <taxon>Streptococcaceae</taxon>
        <taxon>Streptococcus</taxon>
    </lineage>
</organism>
<dbReference type="InterPro" id="IPR001598">
    <property type="entry name" value="Transposase_IS30_CS"/>
</dbReference>
<dbReference type="Pfam" id="PF13936">
    <property type="entry name" value="HTH_38"/>
    <property type="match status" value="1"/>
</dbReference>
<dbReference type="PROSITE" id="PS50994">
    <property type="entry name" value="INTEGRASE"/>
    <property type="match status" value="1"/>
</dbReference>
<reference evidence="8 9" key="1">
    <citation type="submission" date="2018-02" db="EMBL/GenBank/DDBJ databases">
        <title>Draft genome sequence of Streptococcus oricebi CCUG 70868T type strain.</title>
        <authorList>
            <person name="Mendez V."/>
            <person name="Salva-Serra F."/>
            <person name="Jaen-Luchoro D."/>
            <person name="Gonzales-Siles L."/>
            <person name="Karlsson R."/>
            <person name="Engstrom-Jakobsson H."/>
            <person name="Busquets A."/>
            <person name="Gomila M."/>
            <person name="Pineiro-Iglesias B."/>
            <person name="Bennasar-Figueras A."/>
            <person name="Seeger M."/>
            <person name="Moore E."/>
        </authorList>
    </citation>
    <scope>NUCLEOTIDE SEQUENCE [LARGE SCALE GENOMIC DNA]</scope>
    <source>
        <strain evidence="8 9">CCUG 70868</strain>
    </source>
</reference>
<dbReference type="Pfam" id="PF00665">
    <property type="entry name" value="rve"/>
    <property type="match status" value="1"/>
</dbReference>
<proteinExistence type="inferred from homology"/>
<dbReference type="InterPro" id="IPR001387">
    <property type="entry name" value="Cro/C1-type_HTH"/>
</dbReference>
<dbReference type="NCBIfam" id="NF033563">
    <property type="entry name" value="transpos_IS30"/>
    <property type="match status" value="1"/>
</dbReference>
<dbReference type="InterPro" id="IPR053392">
    <property type="entry name" value="Transposase_IS30-like"/>
</dbReference>
<evidence type="ECO:0000313" key="8">
    <source>
        <dbReference type="EMBL" id="MBP2624337.1"/>
    </source>
</evidence>
<comment type="similarity">
    <text evidence="2">Belongs to the transposase IS30 family.</text>
</comment>
<sequence length="311" mass="35724">MSYYHLTITDRIKIETYLELGLKQVQIAERLGVHKATISREIKRCEGGYSAKKAQEHYHHLAKSKGRQSACSPELKHEIEQSLQASWSPEQVCGRYRLKGKPVVCFKTIYNWLYQGLLDCPLSVLRRKGKSREPQEKRGKFTIGTPISKRPKEVKTRQTVGHWELDTVVSSRGKSKGCLATFVERKTRFYLAFKIPDRTASSMFSAIQKLRQLFPKELLKTFTSDRGKEFACYPLVEELDIGFYFADAYSSWQRGSNENSNGLLREYFPKKTDLATISEEDLADALYAINSRPRKCLGYKTALEALLDEVE</sequence>
<dbReference type="Proteomes" id="UP001519296">
    <property type="component" value="Unassembled WGS sequence"/>
</dbReference>
<evidence type="ECO:0000256" key="1">
    <source>
        <dbReference type="ARBA" id="ARBA00002190"/>
    </source>
</evidence>
<dbReference type="PROSITE" id="PS50943">
    <property type="entry name" value="HTH_CROC1"/>
    <property type="match status" value="1"/>
</dbReference>
<dbReference type="EMBL" id="PRDG01000012">
    <property type="protein sequence ID" value="MBP2624337.1"/>
    <property type="molecule type" value="Genomic_DNA"/>
</dbReference>
<comment type="caution">
    <text evidence="8">The sequence shown here is derived from an EMBL/GenBank/DDBJ whole genome shotgun (WGS) entry which is preliminary data.</text>
</comment>
<evidence type="ECO:0000256" key="4">
    <source>
        <dbReference type="ARBA" id="ARBA00023125"/>
    </source>
</evidence>
<dbReference type="InterPro" id="IPR009057">
    <property type="entry name" value="Homeodomain-like_sf"/>
</dbReference>